<comment type="function">
    <text evidence="4">The pyruvate dehydrogenase complex catalyzes the overall conversion of pyruvate to acetyl-CoA and CO(2). It contains multiple copies of three enzymatic components: pyruvate dehydrogenase (E1), dihydrolipoamide acetyltransferase (E2) and lipoamide dehydrogenase (E3).</text>
</comment>
<dbReference type="CDD" id="cd02000">
    <property type="entry name" value="TPP_E1_PDC_ADC_BCADC"/>
    <property type="match status" value="1"/>
</dbReference>
<dbReference type="EMBL" id="JBHRTQ010000005">
    <property type="protein sequence ID" value="MFC3173721.1"/>
    <property type="molecule type" value="Genomic_DNA"/>
</dbReference>
<evidence type="ECO:0000313" key="7">
    <source>
        <dbReference type="EMBL" id="MFC3173721.1"/>
    </source>
</evidence>
<comment type="catalytic activity">
    <reaction evidence="5">
        <text>N(6)-[(R)-lipoyl]-L-lysyl-[protein] + pyruvate + H(+) = N(6)-[(R)-S(8)-acetyldihydrolipoyl]-L-lysyl-[protein] + CO2</text>
        <dbReference type="Rhea" id="RHEA:19189"/>
        <dbReference type="Rhea" id="RHEA-COMP:10474"/>
        <dbReference type="Rhea" id="RHEA-COMP:10478"/>
        <dbReference type="ChEBI" id="CHEBI:15361"/>
        <dbReference type="ChEBI" id="CHEBI:15378"/>
        <dbReference type="ChEBI" id="CHEBI:16526"/>
        <dbReference type="ChEBI" id="CHEBI:83099"/>
        <dbReference type="ChEBI" id="CHEBI:83111"/>
        <dbReference type="EC" id="1.2.4.1"/>
    </reaction>
</comment>
<dbReference type="Gene3D" id="3.40.50.970">
    <property type="match status" value="1"/>
</dbReference>
<sequence>MDLSKDQKKTLLDNLIRVRELDQWFIDALMAGKLPLFYHSTQVQEAVGVGACTFLEDGDSVYATHRGHGISKLIPRGVSIDSIMAEHYGKLTGYCGGASGWHPCVPEKGFPMYTALISENLGLACGTALAHKLDGKGRVVVAFEGDSAVAKAEFHEAFNFAAANRLPLVVVVENNGMGQHTPIETYVVNKDVANYAKGIGVPGVIVDGQDVIAVLEATEEAVARARAGGGPTMIEAKTFRLRGHSEGGPNVSMDKPRSAEEAELWLRERDPIKLYGQKLLDEGVVTQADIDRMTTEVREEIEQAYKAALAAPPIPDFEHLQSLLFAD</sequence>
<proteinExistence type="predicted"/>
<keyword evidence="8" id="KW-1185">Reference proteome</keyword>
<evidence type="ECO:0000313" key="8">
    <source>
        <dbReference type="Proteomes" id="UP001595604"/>
    </source>
</evidence>
<reference evidence="8" key="1">
    <citation type="journal article" date="2019" name="Int. J. Syst. Evol. Microbiol.">
        <title>The Global Catalogue of Microorganisms (GCM) 10K type strain sequencing project: providing services to taxonomists for standard genome sequencing and annotation.</title>
        <authorList>
            <consortium name="The Broad Institute Genomics Platform"/>
            <consortium name="The Broad Institute Genome Sequencing Center for Infectious Disease"/>
            <person name="Wu L."/>
            <person name="Ma J."/>
        </authorList>
    </citation>
    <scope>NUCLEOTIDE SEQUENCE [LARGE SCALE GENOMIC DNA]</scope>
    <source>
        <strain evidence="8">KCTC 42984</strain>
    </source>
</reference>
<dbReference type="SUPFAM" id="SSF52518">
    <property type="entry name" value="Thiamin diphosphate-binding fold (THDP-binding)"/>
    <property type="match status" value="1"/>
</dbReference>
<keyword evidence="3" id="KW-0786">Thiamine pyrophosphate</keyword>
<feature type="domain" description="Dehydrogenase E1 component" evidence="6">
    <location>
        <begin position="32"/>
        <end position="312"/>
    </location>
</feature>
<accession>A0ABV7ISC7</accession>
<evidence type="ECO:0000256" key="4">
    <source>
        <dbReference type="ARBA" id="ARBA00025211"/>
    </source>
</evidence>
<gene>
    <name evidence="7" type="ORF">ACFOD9_05595</name>
</gene>
<dbReference type="InterPro" id="IPR050642">
    <property type="entry name" value="PDH_E1_Alpha_Subunit"/>
</dbReference>
<keyword evidence="2" id="KW-0560">Oxidoreductase</keyword>
<evidence type="ECO:0000256" key="2">
    <source>
        <dbReference type="ARBA" id="ARBA00023002"/>
    </source>
</evidence>
<name>A0ABV7ISC7_9SPHN</name>
<dbReference type="RefSeq" id="WP_379509106.1">
    <property type="nucleotide sequence ID" value="NZ_JBHRTQ010000005.1"/>
</dbReference>
<comment type="caution">
    <text evidence="7">The sequence shown here is derived from an EMBL/GenBank/DDBJ whole genome shotgun (WGS) entry which is preliminary data.</text>
</comment>
<dbReference type="PANTHER" id="PTHR11516">
    <property type="entry name" value="PYRUVATE DEHYDROGENASE E1 COMPONENT, ALPHA SUBUNIT BACTERIAL AND ORGANELLAR"/>
    <property type="match status" value="1"/>
</dbReference>
<protein>
    <submittedName>
        <fullName evidence="7">Thiamine pyrophosphate-dependent dehydrogenase E1 component subunit alpha</fullName>
    </submittedName>
</protein>
<evidence type="ECO:0000256" key="3">
    <source>
        <dbReference type="ARBA" id="ARBA00023052"/>
    </source>
</evidence>
<dbReference type="InterPro" id="IPR029061">
    <property type="entry name" value="THDP-binding"/>
</dbReference>
<comment type="cofactor">
    <cofactor evidence="1">
        <name>thiamine diphosphate</name>
        <dbReference type="ChEBI" id="CHEBI:58937"/>
    </cofactor>
</comment>
<dbReference type="Proteomes" id="UP001595604">
    <property type="component" value="Unassembled WGS sequence"/>
</dbReference>
<dbReference type="InterPro" id="IPR001017">
    <property type="entry name" value="DH_E1"/>
</dbReference>
<evidence type="ECO:0000256" key="1">
    <source>
        <dbReference type="ARBA" id="ARBA00001964"/>
    </source>
</evidence>
<dbReference type="Pfam" id="PF00676">
    <property type="entry name" value="E1_dh"/>
    <property type="match status" value="1"/>
</dbReference>
<organism evidence="7 8">
    <name type="scientific">Novosphingobium bradum</name>
    <dbReference type="NCBI Taxonomy" id="1737444"/>
    <lineage>
        <taxon>Bacteria</taxon>
        <taxon>Pseudomonadati</taxon>
        <taxon>Pseudomonadota</taxon>
        <taxon>Alphaproteobacteria</taxon>
        <taxon>Sphingomonadales</taxon>
        <taxon>Sphingomonadaceae</taxon>
        <taxon>Novosphingobium</taxon>
    </lineage>
</organism>
<evidence type="ECO:0000256" key="5">
    <source>
        <dbReference type="ARBA" id="ARBA00051231"/>
    </source>
</evidence>
<dbReference type="PANTHER" id="PTHR11516:SF60">
    <property type="entry name" value="PYRUVATE DEHYDROGENASE E1 COMPONENT SUBUNIT ALPHA"/>
    <property type="match status" value="1"/>
</dbReference>
<evidence type="ECO:0000259" key="6">
    <source>
        <dbReference type="Pfam" id="PF00676"/>
    </source>
</evidence>